<keyword evidence="5 8" id="KW-0378">Hydrolase</keyword>
<evidence type="ECO:0000256" key="6">
    <source>
        <dbReference type="ARBA" id="ARBA00022884"/>
    </source>
</evidence>
<dbReference type="EC" id="3.1.-.-" evidence="8"/>
<evidence type="ECO:0000313" key="9">
    <source>
        <dbReference type="Proteomes" id="UP001230253"/>
    </source>
</evidence>
<dbReference type="Proteomes" id="UP001230253">
    <property type="component" value="Unassembled WGS sequence"/>
</dbReference>
<dbReference type="GO" id="GO:0016787">
    <property type="term" value="F:hydrolase activity"/>
    <property type="evidence" value="ECO:0007669"/>
    <property type="project" value="UniProtKB-KW"/>
</dbReference>
<dbReference type="Pfam" id="PF07927">
    <property type="entry name" value="HicA_toxin"/>
    <property type="match status" value="1"/>
</dbReference>
<protein>
    <submittedName>
        <fullName evidence="8">mRNA interferase HicA</fullName>
        <ecNumber evidence="8">3.1.-.-</ecNumber>
    </submittedName>
</protein>
<gene>
    <name evidence="8" type="ORF">J2R99_000361</name>
</gene>
<evidence type="ECO:0000256" key="1">
    <source>
        <dbReference type="ARBA" id="ARBA00006620"/>
    </source>
</evidence>
<dbReference type="InterPro" id="IPR012933">
    <property type="entry name" value="HicA_mRNA_interferase"/>
</dbReference>
<sequence>MNSAELRKLLKDHGCKFETHRGGSGHQTVRRGSRKAVIPIHGSSKELGKGLVARILKDLGIK</sequence>
<dbReference type="RefSeq" id="WP_307152792.1">
    <property type="nucleotide sequence ID" value="NZ_JAUSUK010000001.1"/>
</dbReference>
<keyword evidence="9" id="KW-1185">Reference proteome</keyword>
<comment type="caution">
    <text evidence="8">The sequence shown here is derived from an EMBL/GenBank/DDBJ whole genome shotgun (WGS) entry which is preliminary data.</text>
</comment>
<evidence type="ECO:0000313" key="8">
    <source>
        <dbReference type="EMBL" id="MDQ0324512.1"/>
    </source>
</evidence>
<evidence type="ECO:0000256" key="2">
    <source>
        <dbReference type="ARBA" id="ARBA00022649"/>
    </source>
</evidence>
<proteinExistence type="inferred from homology"/>
<accession>A0ABU0C2S1</accession>
<keyword evidence="2" id="KW-1277">Toxin-antitoxin system</keyword>
<evidence type="ECO:0000256" key="7">
    <source>
        <dbReference type="ARBA" id="ARBA00023016"/>
    </source>
</evidence>
<keyword evidence="6" id="KW-0694">RNA-binding</keyword>
<dbReference type="EMBL" id="JAUSUK010000001">
    <property type="protein sequence ID" value="MDQ0324512.1"/>
    <property type="molecule type" value="Genomic_DNA"/>
</dbReference>
<organism evidence="8 9">
    <name type="scientific">Rhodopseudomonas julia</name>
    <dbReference type="NCBI Taxonomy" id="200617"/>
    <lineage>
        <taxon>Bacteria</taxon>
        <taxon>Pseudomonadati</taxon>
        <taxon>Pseudomonadota</taxon>
        <taxon>Alphaproteobacteria</taxon>
        <taxon>Hyphomicrobiales</taxon>
        <taxon>Nitrobacteraceae</taxon>
        <taxon>Rhodopseudomonas</taxon>
    </lineage>
</organism>
<keyword evidence="7" id="KW-0346">Stress response</keyword>
<keyword evidence="3" id="KW-0540">Nuclease</keyword>
<evidence type="ECO:0000256" key="4">
    <source>
        <dbReference type="ARBA" id="ARBA00022759"/>
    </source>
</evidence>
<name>A0ABU0C2S1_9BRAD</name>
<dbReference type="SUPFAM" id="SSF54786">
    <property type="entry name" value="YcfA/nrd intein domain"/>
    <property type="match status" value="1"/>
</dbReference>
<reference evidence="8 9" key="1">
    <citation type="submission" date="2023-07" db="EMBL/GenBank/DDBJ databases">
        <title>Genomic Encyclopedia of Type Strains, Phase IV (KMG-IV): sequencing the most valuable type-strain genomes for metagenomic binning, comparative biology and taxonomic classification.</title>
        <authorList>
            <person name="Goeker M."/>
        </authorList>
    </citation>
    <scope>NUCLEOTIDE SEQUENCE [LARGE SCALE GENOMIC DNA]</scope>
    <source>
        <strain evidence="8 9">DSM 11549</strain>
    </source>
</reference>
<evidence type="ECO:0000256" key="5">
    <source>
        <dbReference type="ARBA" id="ARBA00022801"/>
    </source>
</evidence>
<dbReference type="InterPro" id="IPR038570">
    <property type="entry name" value="HicA_sf"/>
</dbReference>
<dbReference type="Gene3D" id="3.30.920.30">
    <property type="entry name" value="Hypothetical protein"/>
    <property type="match status" value="1"/>
</dbReference>
<keyword evidence="4" id="KW-0255">Endonuclease</keyword>
<comment type="similarity">
    <text evidence="1">Belongs to the HicA mRNA interferase family.</text>
</comment>
<evidence type="ECO:0000256" key="3">
    <source>
        <dbReference type="ARBA" id="ARBA00022722"/>
    </source>
</evidence>